<evidence type="ECO:0000259" key="3">
    <source>
        <dbReference type="Pfam" id="PF19029"/>
    </source>
</evidence>
<dbReference type="InterPro" id="IPR043605">
    <property type="entry name" value="DUF883_C"/>
</dbReference>
<feature type="compositionally biased region" description="Basic residues" evidence="2">
    <location>
        <begin position="312"/>
        <end position="327"/>
    </location>
</feature>
<reference evidence="4" key="1">
    <citation type="journal article" date="2019" name="Sci. Rep.">
        <title>Draft genome of Tanacetum cinerariifolium, the natural source of mosquito coil.</title>
        <authorList>
            <person name="Yamashiro T."/>
            <person name="Shiraishi A."/>
            <person name="Satake H."/>
            <person name="Nakayama K."/>
        </authorList>
    </citation>
    <scope>NUCLEOTIDE SEQUENCE</scope>
</reference>
<feature type="coiled-coil region" evidence="1">
    <location>
        <begin position="591"/>
        <end position="618"/>
    </location>
</feature>
<feature type="region of interest" description="Disordered" evidence="2">
    <location>
        <begin position="10"/>
        <end position="96"/>
    </location>
</feature>
<dbReference type="EMBL" id="BKCJ010000012">
    <property type="protein sequence ID" value="GEU28649.1"/>
    <property type="molecule type" value="Genomic_DNA"/>
</dbReference>
<feature type="region of interest" description="Disordered" evidence="2">
    <location>
        <begin position="108"/>
        <end position="132"/>
    </location>
</feature>
<feature type="domain" description="DUF883" evidence="3">
    <location>
        <begin position="623"/>
        <end position="652"/>
    </location>
</feature>
<name>A0A699GFK8_TANCI</name>
<feature type="region of interest" description="Disordered" evidence="2">
    <location>
        <begin position="192"/>
        <end position="211"/>
    </location>
</feature>
<feature type="compositionally biased region" description="Basic and acidic residues" evidence="2">
    <location>
        <begin position="329"/>
        <end position="340"/>
    </location>
</feature>
<evidence type="ECO:0000313" key="4">
    <source>
        <dbReference type="EMBL" id="GEU28649.1"/>
    </source>
</evidence>
<accession>A0A699GFK8</accession>
<proteinExistence type="predicted"/>
<evidence type="ECO:0000256" key="2">
    <source>
        <dbReference type="SAM" id="MobiDB-lite"/>
    </source>
</evidence>
<sequence>MNWAWCCRAGAGADGRHQGTRQAEQGPAGRPATPGRDLHHRPLPAAAAGQGHDRQGAADAPDPAGKFHRAPARDAAPGRAGRGHHGAAPARPRHGHAGAVRRTVCRGHAGPASVDQAPCDSRRRSQDREHAAARQWALLPRPGAGSVPGNGALFRARQRHAAHVRGLVAGNHPPHGLERHRAHRAAARLGAGHERQRRHAAVPPVRGAGAVAPRGDRLAQEFYAQGRDRRRLRRGGRLQLAGHYHPVPGRLTCAGASAVLPPGSPRQTDRHAAAVVAHAVRAVAGVERPARPDPGADFFGGHVADALGRLRHQRLRRPGLRPPRQAHGRTPDHERPRERQGSAGHCRLAGRVVVLPDPAAQCADQATVGGGADHCRHLSLLQAFFCHPAGLPGHCLRLRHSDGVCRDPGHGAAGGVGAVDRQRVLGRGLRYRVRHGGPRRRPENRHQDLGHHVRPLRRGRHHGVLRRAPAAAAVGGRGAGPGTVVRRRPGGGGWHCRLSLHVDPHTRTRVLLLCLPSQQLVGCGSIWRYRINDEVNMTQTQNGNGAINDIKDAGNAARDKVASGVKTAVNEAEDYLGEASDKAGAAISEARTRFEDSLRNARIDLRKLEDTVLAHSRDAARQADVYVHDNPWKAVSIGAAVGLLVGLLASRR</sequence>
<keyword evidence="1" id="KW-0175">Coiled coil</keyword>
<feature type="compositionally biased region" description="Basic and acidic residues" evidence="2">
    <location>
        <begin position="120"/>
        <end position="132"/>
    </location>
</feature>
<dbReference type="Pfam" id="PF19029">
    <property type="entry name" value="DUF883_C"/>
    <property type="match status" value="1"/>
</dbReference>
<feature type="compositionally biased region" description="Basic residues" evidence="2">
    <location>
        <begin position="81"/>
        <end position="96"/>
    </location>
</feature>
<feature type="region of interest" description="Disordered" evidence="2">
    <location>
        <begin position="312"/>
        <end position="345"/>
    </location>
</feature>
<dbReference type="GO" id="GO:0043022">
    <property type="term" value="F:ribosome binding"/>
    <property type="evidence" value="ECO:0007669"/>
    <property type="project" value="InterPro"/>
</dbReference>
<protein>
    <recommendedName>
        <fullName evidence="3">DUF883 domain-containing protein</fullName>
    </recommendedName>
</protein>
<organism evidence="4">
    <name type="scientific">Tanacetum cinerariifolium</name>
    <name type="common">Dalmatian daisy</name>
    <name type="synonym">Chrysanthemum cinerariifolium</name>
    <dbReference type="NCBI Taxonomy" id="118510"/>
    <lineage>
        <taxon>Eukaryota</taxon>
        <taxon>Viridiplantae</taxon>
        <taxon>Streptophyta</taxon>
        <taxon>Embryophyta</taxon>
        <taxon>Tracheophyta</taxon>
        <taxon>Spermatophyta</taxon>
        <taxon>Magnoliopsida</taxon>
        <taxon>eudicotyledons</taxon>
        <taxon>Gunneridae</taxon>
        <taxon>Pentapetalae</taxon>
        <taxon>asterids</taxon>
        <taxon>campanulids</taxon>
        <taxon>Asterales</taxon>
        <taxon>Asteraceae</taxon>
        <taxon>Asteroideae</taxon>
        <taxon>Anthemideae</taxon>
        <taxon>Anthemidinae</taxon>
        <taxon>Tanacetum</taxon>
    </lineage>
</organism>
<gene>
    <name evidence="4" type="ORF">Tci_000627</name>
</gene>
<dbReference type="PANTHER" id="PTHR35893:SF3">
    <property type="entry name" value="INNER MEMBRANE PROTEIN"/>
    <property type="match status" value="1"/>
</dbReference>
<feature type="compositionally biased region" description="Low complexity" evidence="2">
    <location>
        <begin position="201"/>
        <end position="211"/>
    </location>
</feature>
<evidence type="ECO:0000256" key="1">
    <source>
        <dbReference type="SAM" id="Coils"/>
    </source>
</evidence>
<dbReference type="AlphaFoldDB" id="A0A699GFK8"/>
<dbReference type="PANTHER" id="PTHR35893">
    <property type="entry name" value="INNER MEMBRANE PROTEIN-RELATED"/>
    <property type="match status" value="1"/>
</dbReference>
<comment type="caution">
    <text evidence="4">The sequence shown here is derived from an EMBL/GenBank/DDBJ whole genome shotgun (WGS) entry which is preliminary data.</text>
</comment>
<dbReference type="InterPro" id="IPR010279">
    <property type="entry name" value="YqjD/ElaB"/>
</dbReference>